<gene>
    <name evidence="1" type="ORF">I551_0324</name>
</gene>
<organism evidence="1 2">
    <name type="scientific">Mycobacterium ulcerans str. Harvey</name>
    <dbReference type="NCBI Taxonomy" id="1299332"/>
    <lineage>
        <taxon>Bacteria</taxon>
        <taxon>Bacillati</taxon>
        <taxon>Actinomycetota</taxon>
        <taxon>Actinomycetes</taxon>
        <taxon>Mycobacteriales</taxon>
        <taxon>Mycobacteriaceae</taxon>
        <taxon>Mycobacterium</taxon>
        <taxon>Mycobacterium ulcerans group</taxon>
    </lineage>
</organism>
<dbReference type="Proteomes" id="UP000020681">
    <property type="component" value="Unassembled WGS sequence"/>
</dbReference>
<protein>
    <submittedName>
        <fullName evidence="1">Uncharacterized protein</fullName>
    </submittedName>
</protein>
<keyword evidence="2" id="KW-1185">Reference proteome</keyword>
<evidence type="ECO:0000313" key="2">
    <source>
        <dbReference type="Proteomes" id="UP000020681"/>
    </source>
</evidence>
<accession>A0ABP3ARC6</accession>
<evidence type="ECO:0000313" key="1">
    <source>
        <dbReference type="EMBL" id="EUA93201.1"/>
    </source>
</evidence>
<comment type="caution">
    <text evidence="1">The sequence shown here is derived from an EMBL/GenBank/DDBJ whole genome shotgun (WGS) entry which is preliminary data.</text>
</comment>
<name>A0ABP3ARC6_MYCUL</name>
<dbReference type="EMBL" id="JAOL01000064">
    <property type="protein sequence ID" value="EUA93201.1"/>
    <property type="molecule type" value="Genomic_DNA"/>
</dbReference>
<sequence>MSGVAVFDDVATRISGRLWGLRGTGSPAVAVMAIAATDTWVARPLTTA</sequence>
<reference evidence="1 2" key="1">
    <citation type="submission" date="2014-01" db="EMBL/GenBank/DDBJ databases">
        <authorList>
            <person name="Dobos K."/>
            <person name="Lenaerts A."/>
            <person name="Ordway D."/>
            <person name="DeGroote M.A."/>
            <person name="Parker T."/>
            <person name="Sizemore C."/>
            <person name="Tallon L.J."/>
            <person name="Sadzewicz L.K."/>
            <person name="Sengamalay N."/>
            <person name="Fraser C.M."/>
            <person name="Hine E."/>
            <person name="Shefchek K.A."/>
            <person name="Das S.P."/>
            <person name="Tettelin H."/>
        </authorList>
    </citation>
    <scope>NUCLEOTIDE SEQUENCE [LARGE SCALE GENOMIC DNA]</scope>
    <source>
        <strain evidence="1 2">Harvey</strain>
    </source>
</reference>
<proteinExistence type="predicted"/>